<dbReference type="EMBL" id="JANCPR020000006">
    <property type="protein sequence ID" value="MDJ1131776.1"/>
    <property type="molecule type" value="Genomic_DNA"/>
</dbReference>
<accession>A0ABT6ZRV1</accession>
<name>A0ABT6ZRV1_9ACTN</name>
<gene>
    <name evidence="2" type="ORF">NMN56_007355</name>
</gene>
<organism evidence="2 3">
    <name type="scientific">Streptomyces iconiensis</name>
    <dbReference type="NCBI Taxonomy" id="1384038"/>
    <lineage>
        <taxon>Bacteria</taxon>
        <taxon>Bacillati</taxon>
        <taxon>Actinomycetota</taxon>
        <taxon>Actinomycetes</taxon>
        <taxon>Kitasatosporales</taxon>
        <taxon>Streptomycetaceae</taxon>
        <taxon>Streptomyces</taxon>
    </lineage>
</organism>
<sequence>MTRAAELPPDSSLLLMLMVDALSEHQGPDAAAEDARLRQQWLASEGLEQARVLAAVARDSADRPPPRADGGPAGEYARWLHRRAQVLADPTPPPVPNTGAALGAALLLLDCVRGGRDRPGHTGPAPQEEGCEGK</sequence>
<comment type="caution">
    <text evidence="2">The sequence shown here is derived from an EMBL/GenBank/DDBJ whole genome shotgun (WGS) entry which is preliminary data.</text>
</comment>
<keyword evidence="3" id="KW-1185">Reference proteome</keyword>
<reference evidence="2 3" key="1">
    <citation type="submission" date="2023-05" db="EMBL/GenBank/DDBJ databases">
        <title>Streptantibioticus silvisoli sp. nov., acidotolerant actinomycetes 1 from pine litter.</title>
        <authorList>
            <person name="Swiecimska M."/>
            <person name="Golinska P."/>
            <person name="Sangal V."/>
            <person name="Wachnowicz B."/>
            <person name="Goodfellow M."/>
        </authorList>
    </citation>
    <scope>NUCLEOTIDE SEQUENCE [LARGE SCALE GENOMIC DNA]</scope>
    <source>
        <strain evidence="2 3">DSM 42109</strain>
    </source>
</reference>
<evidence type="ECO:0000313" key="3">
    <source>
        <dbReference type="Proteomes" id="UP001214441"/>
    </source>
</evidence>
<dbReference type="RefSeq" id="WP_274044502.1">
    <property type="nucleotide sequence ID" value="NZ_JANCPR020000006.1"/>
</dbReference>
<evidence type="ECO:0000313" key="2">
    <source>
        <dbReference type="EMBL" id="MDJ1131776.1"/>
    </source>
</evidence>
<proteinExistence type="predicted"/>
<evidence type="ECO:0000256" key="1">
    <source>
        <dbReference type="SAM" id="MobiDB-lite"/>
    </source>
</evidence>
<feature type="region of interest" description="Disordered" evidence="1">
    <location>
        <begin position="113"/>
        <end position="134"/>
    </location>
</feature>
<protein>
    <submittedName>
        <fullName evidence="2">Uncharacterized protein</fullName>
    </submittedName>
</protein>
<dbReference type="Proteomes" id="UP001214441">
    <property type="component" value="Unassembled WGS sequence"/>
</dbReference>